<feature type="region of interest" description="Disordered" evidence="10">
    <location>
        <begin position="183"/>
        <end position="217"/>
    </location>
</feature>
<evidence type="ECO:0000256" key="2">
    <source>
        <dbReference type="ARBA" id="ARBA00022692"/>
    </source>
</evidence>
<keyword evidence="7 9" id="KW-1015">Disulfide bond</keyword>
<comment type="caution">
    <text evidence="12">The sequence shown here is derived from an EMBL/GenBank/DDBJ whole genome shotgun (WGS) entry which is preliminary data.</text>
</comment>
<proteinExistence type="predicted"/>
<organism evidence="12 13">
    <name type="scientific">Geodia barretti</name>
    <name type="common">Barrett's horny sponge</name>
    <dbReference type="NCBI Taxonomy" id="519541"/>
    <lineage>
        <taxon>Eukaryota</taxon>
        <taxon>Metazoa</taxon>
        <taxon>Porifera</taxon>
        <taxon>Demospongiae</taxon>
        <taxon>Heteroscleromorpha</taxon>
        <taxon>Tetractinellida</taxon>
        <taxon>Astrophorina</taxon>
        <taxon>Geodiidae</taxon>
        <taxon>Geodia</taxon>
    </lineage>
</organism>
<evidence type="ECO:0000256" key="8">
    <source>
        <dbReference type="ARBA" id="ARBA00023180"/>
    </source>
</evidence>
<gene>
    <name evidence="12" type="ORF">GBAR_LOCUS20339</name>
</gene>
<dbReference type="PROSITE" id="PS00420">
    <property type="entry name" value="SRCR_1"/>
    <property type="match status" value="1"/>
</dbReference>
<dbReference type="SUPFAM" id="SSF56487">
    <property type="entry name" value="SRCR-like"/>
    <property type="match status" value="2"/>
</dbReference>
<dbReference type="PANTHER" id="PTHR48071:SF18">
    <property type="entry name" value="DELETED IN MALIGNANT BRAIN TUMORS 1 PROTEIN-RELATED"/>
    <property type="match status" value="1"/>
</dbReference>
<dbReference type="PROSITE" id="PS50287">
    <property type="entry name" value="SRCR_2"/>
    <property type="match status" value="2"/>
</dbReference>
<evidence type="ECO:0000256" key="3">
    <source>
        <dbReference type="ARBA" id="ARBA00022729"/>
    </source>
</evidence>
<comment type="subcellular location">
    <subcellularLocation>
        <location evidence="1">Membrane</location>
        <topology evidence="1">Single-pass membrane protein</topology>
    </subcellularLocation>
</comment>
<comment type="caution">
    <text evidence="9">Lacks conserved residue(s) required for the propagation of feature annotation.</text>
</comment>
<evidence type="ECO:0000313" key="12">
    <source>
        <dbReference type="EMBL" id="CAI8036281.1"/>
    </source>
</evidence>
<sequence length="249" mass="26598">MVGAIMIAVTMKMQGLSVRERCSLSGYGVAPLIWRGEWRSITTGRGAQCVTTTGDLSDATVVCRQLGYDVAVSAESLATFGQGQGPIWLDDVACVGTESSLSECSNLGYGVHNCRHYEDAGVRCSNDVTPPPETHLRIMGGNNESEGRVEILFNGTWGTICDDSWDIRDAEVVCRNLGFDSATEASPTDTSDLVGRASPSGWTTSSVSGQSTTSPPVSPLALGIPVTAPTMTMLEYDVTWQLVVRGYDW</sequence>
<keyword evidence="3" id="KW-0732">Signal</keyword>
<keyword evidence="6" id="KW-0472">Membrane</keyword>
<keyword evidence="5" id="KW-1133">Transmembrane helix</keyword>
<feature type="domain" description="SRCR" evidence="11">
    <location>
        <begin position="136"/>
        <end position="185"/>
    </location>
</feature>
<keyword evidence="2" id="KW-0812">Transmembrane</keyword>
<keyword evidence="8" id="KW-0325">Glycoprotein</keyword>
<dbReference type="FunFam" id="3.10.250.10:FF:000016">
    <property type="entry name" value="Scavenger receptor cysteine-rich protein type 12"/>
    <property type="match status" value="1"/>
</dbReference>
<feature type="domain" description="SRCR" evidence="11">
    <location>
        <begin position="11"/>
        <end position="125"/>
    </location>
</feature>
<evidence type="ECO:0000256" key="5">
    <source>
        <dbReference type="ARBA" id="ARBA00022989"/>
    </source>
</evidence>
<dbReference type="SMART" id="SM00202">
    <property type="entry name" value="SR"/>
    <property type="match status" value="2"/>
</dbReference>
<dbReference type="FunFam" id="3.10.250.10:FF:000057">
    <property type="entry name" value="Uncharacterized protein"/>
    <property type="match status" value="1"/>
</dbReference>
<protein>
    <submittedName>
        <fullName evidence="12">Deleted in malignant brain tumors 1 protein</fullName>
    </submittedName>
</protein>
<dbReference type="PANTHER" id="PTHR48071">
    <property type="entry name" value="SRCR DOMAIN-CONTAINING PROTEIN"/>
    <property type="match status" value="1"/>
</dbReference>
<name>A0AA35X1B5_GEOBA</name>
<keyword evidence="13" id="KW-1185">Reference proteome</keyword>
<evidence type="ECO:0000256" key="6">
    <source>
        <dbReference type="ARBA" id="ARBA00023136"/>
    </source>
</evidence>
<dbReference type="Gene3D" id="3.10.250.10">
    <property type="entry name" value="SRCR-like domain"/>
    <property type="match status" value="2"/>
</dbReference>
<evidence type="ECO:0000256" key="7">
    <source>
        <dbReference type="ARBA" id="ARBA00023157"/>
    </source>
</evidence>
<dbReference type="GO" id="GO:0016020">
    <property type="term" value="C:membrane"/>
    <property type="evidence" value="ECO:0007669"/>
    <property type="project" value="UniProtKB-SubCell"/>
</dbReference>
<feature type="disulfide bond" evidence="9">
    <location>
        <begin position="63"/>
        <end position="124"/>
    </location>
</feature>
<feature type="compositionally biased region" description="Low complexity" evidence="10">
    <location>
        <begin position="200"/>
        <end position="215"/>
    </location>
</feature>
<dbReference type="Pfam" id="PF00530">
    <property type="entry name" value="SRCR"/>
    <property type="match status" value="2"/>
</dbReference>
<evidence type="ECO:0000259" key="11">
    <source>
        <dbReference type="PROSITE" id="PS50287"/>
    </source>
</evidence>
<accession>A0AA35X1B5</accession>
<evidence type="ECO:0000313" key="13">
    <source>
        <dbReference type="Proteomes" id="UP001174909"/>
    </source>
</evidence>
<keyword evidence="4" id="KW-0677">Repeat</keyword>
<evidence type="ECO:0000256" key="10">
    <source>
        <dbReference type="SAM" id="MobiDB-lite"/>
    </source>
</evidence>
<dbReference type="AlphaFoldDB" id="A0AA35X1B5"/>
<dbReference type="Proteomes" id="UP001174909">
    <property type="component" value="Unassembled WGS sequence"/>
</dbReference>
<dbReference type="EMBL" id="CASHTH010002857">
    <property type="protein sequence ID" value="CAI8036281.1"/>
    <property type="molecule type" value="Genomic_DNA"/>
</dbReference>
<evidence type="ECO:0000256" key="4">
    <source>
        <dbReference type="ARBA" id="ARBA00022737"/>
    </source>
</evidence>
<dbReference type="InterPro" id="IPR036772">
    <property type="entry name" value="SRCR-like_dom_sf"/>
</dbReference>
<reference evidence="12" key="1">
    <citation type="submission" date="2023-03" db="EMBL/GenBank/DDBJ databases">
        <authorList>
            <person name="Steffen K."/>
            <person name="Cardenas P."/>
        </authorList>
    </citation>
    <scope>NUCLEOTIDE SEQUENCE</scope>
</reference>
<evidence type="ECO:0000256" key="9">
    <source>
        <dbReference type="PROSITE-ProRule" id="PRU00196"/>
    </source>
</evidence>
<dbReference type="PRINTS" id="PR00258">
    <property type="entry name" value="SPERACTRCPTR"/>
</dbReference>
<evidence type="ECO:0000256" key="1">
    <source>
        <dbReference type="ARBA" id="ARBA00004167"/>
    </source>
</evidence>
<dbReference type="InterPro" id="IPR001190">
    <property type="entry name" value="SRCR"/>
</dbReference>
<feature type="disulfide bond" evidence="9">
    <location>
        <begin position="94"/>
        <end position="104"/>
    </location>
</feature>